<keyword evidence="7" id="KW-1185">Reference proteome</keyword>
<reference evidence="6 7" key="1">
    <citation type="journal article" date="2019" name="Nat. Ecol. Evol.">
        <title>Megaphylogeny resolves global patterns of mushroom evolution.</title>
        <authorList>
            <person name="Varga T."/>
            <person name="Krizsan K."/>
            <person name="Foldi C."/>
            <person name="Dima B."/>
            <person name="Sanchez-Garcia M."/>
            <person name="Sanchez-Ramirez S."/>
            <person name="Szollosi G.J."/>
            <person name="Szarkandi J.G."/>
            <person name="Papp V."/>
            <person name="Albert L."/>
            <person name="Andreopoulos W."/>
            <person name="Angelini C."/>
            <person name="Antonin V."/>
            <person name="Barry K.W."/>
            <person name="Bougher N.L."/>
            <person name="Buchanan P."/>
            <person name="Buyck B."/>
            <person name="Bense V."/>
            <person name="Catcheside P."/>
            <person name="Chovatia M."/>
            <person name="Cooper J."/>
            <person name="Damon W."/>
            <person name="Desjardin D."/>
            <person name="Finy P."/>
            <person name="Geml J."/>
            <person name="Haridas S."/>
            <person name="Hughes K."/>
            <person name="Justo A."/>
            <person name="Karasinski D."/>
            <person name="Kautmanova I."/>
            <person name="Kiss B."/>
            <person name="Kocsube S."/>
            <person name="Kotiranta H."/>
            <person name="LaButti K.M."/>
            <person name="Lechner B.E."/>
            <person name="Liimatainen K."/>
            <person name="Lipzen A."/>
            <person name="Lukacs Z."/>
            <person name="Mihaltcheva S."/>
            <person name="Morgado L.N."/>
            <person name="Niskanen T."/>
            <person name="Noordeloos M.E."/>
            <person name="Ohm R.A."/>
            <person name="Ortiz-Santana B."/>
            <person name="Ovrebo C."/>
            <person name="Racz N."/>
            <person name="Riley R."/>
            <person name="Savchenko A."/>
            <person name="Shiryaev A."/>
            <person name="Soop K."/>
            <person name="Spirin V."/>
            <person name="Szebenyi C."/>
            <person name="Tomsovsky M."/>
            <person name="Tulloss R.E."/>
            <person name="Uehling J."/>
            <person name="Grigoriev I.V."/>
            <person name="Vagvolgyi C."/>
            <person name="Papp T."/>
            <person name="Martin F.M."/>
            <person name="Miettinen O."/>
            <person name="Hibbett D.S."/>
            <person name="Nagy L.G."/>
        </authorList>
    </citation>
    <scope>NUCLEOTIDE SEQUENCE [LARGE SCALE GENOMIC DNA]</scope>
    <source>
        <strain evidence="6 7">CBS 962.96</strain>
    </source>
</reference>
<dbReference type="PROSITE" id="PS51808">
    <property type="entry name" value="CHCH"/>
    <property type="match status" value="1"/>
</dbReference>
<dbReference type="EMBL" id="ML179102">
    <property type="protein sequence ID" value="THV00546.1"/>
    <property type="molecule type" value="Genomic_DNA"/>
</dbReference>
<evidence type="ECO:0000256" key="2">
    <source>
        <dbReference type="ARBA" id="ARBA00006425"/>
    </source>
</evidence>
<comment type="similarity">
    <text evidence="2">Belongs to the cytochrome c oxidase subunit 6B family.</text>
</comment>
<evidence type="ECO:0000256" key="4">
    <source>
        <dbReference type="ARBA" id="ARBA00023157"/>
    </source>
</evidence>
<dbReference type="AlphaFoldDB" id="A0A4V4HGX4"/>
<comment type="subcellular location">
    <subcellularLocation>
        <location evidence="1">Mitochondrion</location>
    </subcellularLocation>
</comment>
<keyword evidence="3" id="KW-0496">Mitochondrion</keyword>
<evidence type="ECO:0000313" key="7">
    <source>
        <dbReference type="Proteomes" id="UP000297245"/>
    </source>
</evidence>
<name>A0A4V4HGX4_DENBC</name>
<evidence type="ECO:0000313" key="6">
    <source>
        <dbReference type="EMBL" id="THV00546.1"/>
    </source>
</evidence>
<dbReference type="InterPro" id="IPR048280">
    <property type="entry name" value="COX6B-like"/>
</dbReference>
<evidence type="ECO:0000256" key="1">
    <source>
        <dbReference type="ARBA" id="ARBA00004173"/>
    </source>
</evidence>
<dbReference type="InterPro" id="IPR036549">
    <property type="entry name" value="CX6/COA6-like_sf"/>
</dbReference>
<dbReference type="Pfam" id="PF02297">
    <property type="entry name" value="COX6B"/>
    <property type="match status" value="1"/>
</dbReference>
<gene>
    <name evidence="6" type="ORF">K435DRAFT_827968</name>
</gene>
<dbReference type="Proteomes" id="UP000297245">
    <property type="component" value="Unassembled WGS sequence"/>
</dbReference>
<proteinExistence type="inferred from homology"/>
<evidence type="ECO:0008006" key="8">
    <source>
        <dbReference type="Google" id="ProtNLM"/>
    </source>
</evidence>
<sequence length="100" mass="11431">MWWPFSSSKNSDEPSAPTRQDRQKCWESRDAYFSCLDNVGVVKAGDEKSKGSNVCASEGKGYEENCAKSWIEYFNQRRVITDAQKNRLAQTKTQAENAKR</sequence>
<protein>
    <recommendedName>
        <fullName evidence="8">Cytochrome oxidase c subunit VIb</fullName>
    </recommendedName>
</protein>
<dbReference type="InterPro" id="IPR048281">
    <property type="entry name" value="COA6_fun"/>
</dbReference>
<keyword evidence="4" id="KW-1015">Disulfide bond</keyword>
<organism evidence="6 7">
    <name type="scientific">Dendrothele bispora (strain CBS 962.96)</name>
    <dbReference type="NCBI Taxonomy" id="1314807"/>
    <lineage>
        <taxon>Eukaryota</taxon>
        <taxon>Fungi</taxon>
        <taxon>Dikarya</taxon>
        <taxon>Basidiomycota</taxon>
        <taxon>Agaricomycotina</taxon>
        <taxon>Agaricomycetes</taxon>
        <taxon>Agaricomycetidae</taxon>
        <taxon>Agaricales</taxon>
        <taxon>Agaricales incertae sedis</taxon>
        <taxon>Dendrothele</taxon>
    </lineage>
</organism>
<dbReference type="PANTHER" id="PTHR47677:SF1">
    <property type="entry name" value="CYTOCHROME C OXIDASE ASSEMBLY FACTOR 6"/>
    <property type="match status" value="1"/>
</dbReference>
<accession>A0A4V4HGX4</accession>
<dbReference type="OrthoDB" id="5545577at2759"/>
<dbReference type="SUPFAM" id="SSF47694">
    <property type="entry name" value="Cytochrome c oxidase subunit h"/>
    <property type="match status" value="1"/>
</dbReference>
<dbReference type="Gene3D" id="1.10.10.140">
    <property type="entry name" value="Cytochrome c oxidase, subunit VIb"/>
    <property type="match status" value="1"/>
</dbReference>
<dbReference type="GO" id="GO:0005739">
    <property type="term" value="C:mitochondrion"/>
    <property type="evidence" value="ECO:0007669"/>
    <property type="project" value="UniProtKB-SubCell"/>
</dbReference>
<evidence type="ECO:0000256" key="3">
    <source>
        <dbReference type="ARBA" id="ARBA00023128"/>
    </source>
</evidence>
<evidence type="ECO:0000256" key="5">
    <source>
        <dbReference type="SAM" id="MobiDB-lite"/>
    </source>
</evidence>
<dbReference type="PANTHER" id="PTHR47677">
    <property type="entry name" value="CYTOCHROME C OXIDASE ASSEMBLY FACTOR 6"/>
    <property type="match status" value="1"/>
</dbReference>
<feature type="region of interest" description="Disordered" evidence="5">
    <location>
        <begin position="1"/>
        <end position="23"/>
    </location>
</feature>